<evidence type="ECO:0000313" key="1">
    <source>
        <dbReference type="EMBL" id="KAA6391475.1"/>
    </source>
</evidence>
<evidence type="ECO:0008006" key="3">
    <source>
        <dbReference type="Google" id="ProtNLM"/>
    </source>
</evidence>
<dbReference type="Proteomes" id="UP000324800">
    <property type="component" value="Unassembled WGS sequence"/>
</dbReference>
<name>A0A5J4W9Y4_9EUKA</name>
<proteinExistence type="predicted"/>
<dbReference type="InterPro" id="IPR011009">
    <property type="entry name" value="Kinase-like_dom_sf"/>
</dbReference>
<dbReference type="SUPFAM" id="SSF56112">
    <property type="entry name" value="Protein kinase-like (PK-like)"/>
    <property type="match status" value="1"/>
</dbReference>
<organism evidence="1 2">
    <name type="scientific">Streblomastix strix</name>
    <dbReference type="NCBI Taxonomy" id="222440"/>
    <lineage>
        <taxon>Eukaryota</taxon>
        <taxon>Metamonada</taxon>
        <taxon>Preaxostyla</taxon>
        <taxon>Oxymonadida</taxon>
        <taxon>Streblomastigidae</taxon>
        <taxon>Streblomastix</taxon>
    </lineage>
</organism>
<gene>
    <name evidence="1" type="ORF">EZS28_012995</name>
</gene>
<dbReference type="Gene3D" id="1.10.510.10">
    <property type="entry name" value="Transferase(Phosphotransferase) domain 1"/>
    <property type="match status" value="1"/>
</dbReference>
<comment type="caution">
    <text evidence="1">The sequence shown here is derived from an EMBL/GenBank/DDBJ whole genome shotgun (WGS) entry which is preliminary data.</text>
</comment>
<sequence length="172" mass="19498">MFEKAIERSPEVKDDVLWDLLTNMLIFDRKERISVADALNHELLTGKQTTNEVSLKAKNLATISQITKNYGDQSITQYDTNPLFIVPLPEINTIIGVDIVEDSAYNDSTDQINQSLTIDSDTDNTPQKSFEDKPSQSFFEFEQDIFNPFSGANSLTKWTTAQITDKVQNIQK</sequence>
<dbReference type="EMBL" id="SNRW01002869">
    <property type="protein sequence ID" value="KAA6391475.1"/>
    <property type="molecule type" value="Genomic_DNA"/>
</dbReference>
<reference evidence="1 2" key="1">
    <citation type="submission" date="2019-03" db="EMBL/GenBank/DDBJ databases">
        <title>Single cell metagenomics reveals metabolic interactions within the superorganism composed of flagellate Streblomastix strix and complex community of Bacteroidetes bacteria on its surface.</title>
        <authorList>
            <person name="Treitli S.C."/>
            <person name="Kolisko M."/>
            <person name="Husnik F."/>
            <person name="Keeling P."/>
            <person name="Hampl V."/>
        </authorList>
    </citation>
    <scope>NUCLEOTIDE SEQUENCE [LARGE SCALE GENOMIC DNA]</scope>
    <source>
        <strain evidence="1">ST1C</strain>
    </source>
</reference>
<evidence type="ECO:0000313" key="2">
    <source>
        <dbReference type="Proteomes" id="UP000324800"/>
    </source>
</evidence>
<dbReference type="OrthoDB" id="3205605at2759"/>
<accession>A0A5J4W9Y4</accession>
<dbReference type="AlphaFoldDB" id="A0A5J4W9Y4"/>
<protein>
    <recommendedName>
        <fullName evidence="3">Protein kinase domain-containing protein</fullName>
    </recommendedName>
</protein>